<evidence type="ECO:0000313" key="1">
    <source>
        <dbReference type="EMBL" id="KKL91045.1"/>
    </source>
</evidence>
<dbReference type="EMBL" id="LAZR01019840">
    <property type="protein sequence ID" value="KKL91045.1"/>
    <property type="molecule type" value="Genomic_DNA"/>
</dbReference>
<reference evidence="1" key="1">
    <citation type="journal article" date="2015" name="Nature">
        <title>Complex archaea that bridge the gap between prokaryotes and eukaryotes.</title>
        <authorList>
            <person name="Spang A."/>
            <person name="Saw J.H."/>
            <person name="Jorgensen S.L."/>
            <person name="Zaremba-Niedzwiedzka K."/>
            <person name="Martijn J."/>
            <person name="Lind A.E."/>
            <person name="van Eijk R."/>
            <person name="Schleper C."/>
            <person name="Guy L."/>
            <person name="Ettema T.J."/>
        </authorList>
    </citation>
    <scope>NUCLEOTIDE SEQUENCE</scope>
</reference>
<organism evidence="1">
    <name type="scientific">marine sediment metagenome</name>
    <dbReference type="NCBI Taxonomy" id="412755"/>
    <lineage>
        <taxon>unclassified sequences</taxon>
        <taxon>metagenomes</taxon>
        <taxon>ecological metagenomes</taxon>
    </lineage>
</organism>
<sequence length="50" mass="6009">MKKTEILEKYESLPRINMYSGSIRQYNIVHNKVIEEMQLNSNIKNPLRML</sequence>
<proteinExistence type="predicted"/>
<name>A0A0F9IB48_9ZZZZ</name>
<protein>
    <submittedName>
        <fullName evidence="1">Uncharacterized protein</fullName>
    </submittedName>
</protein>
<dbReference type="AlphaFoldDB" id="A0A0F9IB48"/>
<comment type="caution">
    <text evidence="1">The sequence shown here is derived from an EMBL/GenBank/DDBJ whole genome shotgun (WGS) entry which is preliminary data.</text>
</comment>
<gene>
    <name evidence="1" type="ORF">LCGC14_1898610</name>
</gene>
<accession>A0A0F9IB48</accession>